<comment type="caution">
    <text evidence="1">The sequence shown here is derived from an EMBL/GenBank/DDBJ whole genome shotgun (WGS) entry which is preliminary data.</text>
</comment>
<dbReference type="Proteomes" id="UP001056120">
    <property type="component" value="Linkage Group LG25"/>
</dbReference>
<accession>A0ACB9A6L7</accession>
<proteinExistence type="predicted"/>
<protein>
    <submittedName>
        <fullName evidence="1">Uncharacterized protein</fullName>
    </submittedName>
</protein>
<gene>
    <name evidence="1" type="ORF">L1987_76024</name>
</gene>
<name>A0ACB9A6L7_9ASTR</name>
<evidence type="ECO:0000313" key="1">
    <source>
        <dbReference type="EMBL" id="KAI3705782.1"/>
    </source>
</evidence>
<reference evidence="1 2" key="2">
    <citation type="journal article" date="2022" name="Mol. Ecol. Resour.">
        <title>The genomes of chicory, endive, great burdock and yacon provide insights into Asteraceae paleo-polyploidization history and plant inulin production.</title>
        <authorList>
            <person name="Fan W."/>
            <person name="Wang S."/>
            <person name="Wang H."/>
            <person name="Wang A."/>
            <person name="Jiang F."/>
            <person name="Liu H."/>
            <person name="Zhao H."/>
            <person name="Xu D."/>
            <person name="Zhang Y."/>
        </authorList>
    </citation>
    <scope>NUCLEOTIDE SEQUENCE [LARGE SCALE GENOMIC DNA]</scope>
    <source>
        <strain evidence="2">cv. Yunnan</strain>
        <tissue evidence="1">Leaves</tissue>
    </source>
</reference>
<keyword evidence="2" id="KW-1185">Reference proteome</keyword>
<evidence type="ECO:0000313" key="2">
    <source>
        <dbReference type="Proteomes" id="UP001056120"/>
    </source>
</evidence>
<reference evidence="2" key="1">
    <citation type="journal article" date="2022" name="Mol. Ecol. Resour.">
        <title>The genomes of chicory, endive, great burdock and yacon provide insights into Asteraceae palaeo-polyploidization history and plant inulin production.</title>
        <authorList>
            <person name="Fan W."/>
            <person name="Wang S."/>
            <person name="Wang H."/>
            <person name="Wang A."/>
            <person name="Jiang F."/>
            <person name="Liu H."/>
            <person name="Zhao H."/>
            <person name="Xu D."/>
            <person name="Zhang Y."/>
        </authorList>
    </citation>
    <scope>NUCLEOTIDE SEQUENCE [LARGE SCALE GENOMIC DNA]</scope>
    <source>
        <strain evidence="2">cv. Yunnan</strain>
    </source>
</reference>
<organism evidence="1 2">
    <name type="scientific">Smallanthus sonchifolius</name>
    <dbReference type="NCBI Taxonomy" id="185202"/>
    <lineage>
        <taxon>Eukaryota</taxon>
        <taxon>Viridiplantae</taxon>
        <taxon>Streptophyta</taxon>
        <taxon>Embryophyta</taxon>
        <taxon>Tracheophyta</taxon>
        <taxon>Spermatophyta</taxon>
        <taxon>Magnoliopsida</taxon>
        <taxon>eudicotyledons</taxon>
        <taxon>Gunneridae</taxon>
        <taxon>Pentapetalae</taxon>
        <taxon>asterids</taxon>
        <taxon>campanulids</taxon>
        <taxon>Asterales</taxon>
        <taxon>Asteraceae</taxon>
        <taxon>Asteroideae</taxon>
        <taxon>Heliantheae alliance</taxon>
        <taxon>Millerieae</taxon>
        <taxon>Smallanthus</taxon>
    </lineage>
</organism>
<sequence length="312" mass="34886">MMAGKIWGSHTALVKSDGRMDGWLYLIRTNRPMRAKKVTYAELLKCLKDWIRNLTNQNLPLDDETDGNESDSTVHSESDSNAVVIKVSKVKENKRSEMRMLDIYSGCGAMSIGLCLGANMADVNLVTVGLDFVAILFFSLVGDGDPMSVEKDETENDEEEEDDDGDDIGEEQAPGINLLFSVQLRTCPTDVCKKLRLCSQLIHQIFNESLMVTFDGALSTSWLKSKKTNTYIVFPQESGSESNCDTFSWICVAACGFLFSSCNILVAIWKEESELKGQELENDVLDANYTKGIHLAFELRRPHKLFDLLHAQ</sequence>
<dbReference type="EMBL" id="CM042042">
    <property type="protein sequence ID" value="KAI3705782.1"/>
    <property type="molecule type" value="Genomic_DNA"/>
</dbReference>